<proteinExistence type="predicted"/>
<dbReference type="GeneID" id="39986958"/>
<organism evidence="2 3">
    <name type="scientific">Trypanosoma theileri</name>
    <dbReference type="NCBI Taxonomy" id="67003"/>
    <lineage>
        <taxon>Eukaryota</taxon>
        <taxon>Discoba</taxon>
        <taxon>Euglenozoa</taxon>
        <taxon>Kinetoplastea</taxon>
        <taxon>Metakinetoplastina</taxon>
        <taxon>Trypanosomatida</taxon>
        <taxon>Trypanosomatidae</taxon>
        <taxon>Trypanosoma</taxon>
    </lineage>
</organism>
<evidence type="ECO:0008006" key="4">
    <source>
        <dbReference type="Google" id="ProtNLM"/>
    </source>
</evidence>
<keyword evidence="3" id="KW-1185">Reference proteome</keyword>
<evidence type="ECO:0000313" key="2">
    <source>
        <dbReference type="EMBL" id="ORC87332.1"/>
    </source>
</evidence>
<gene>
    <name evidence="2" type="ORF">TM35_000221310</name>
</gene>
<sequence length="121" mass="13396">MTSDDSTTTTTVAAAAEATTTTVGVSSDPVDHSERHFRARTHQTNIGDAKKGVAFKEFRRSWLTPFFGANEPEPLLSSGAPHPCKYFSRQVHECLELNNNNVDFCQTKLALFQSCLVEFDL</sequence>
<evidence type="ECO:0000256" key="1">
    <source>
        <dbReference type="SAM" id="MobiDB-lite"/>
    </source>
</evidence>
<feature type="region of interest" description="Disordered" evidence="1">
    <location>
        <begin position="1"/>
        <end position="32"/>
    </location>
</feature>
<dbReference type="OrthoDB" id="248439at2759"/>
<reference evidence="2 3" key="1">
    <citation type="submission" date="2017-03" db="EMBL/GenBank/DDBJ databases">
        <title>An alternative strategy for trypanosome survival in the mammalian bloodstream revealed through genome and transcriptome analysis of the ubiquitous bovine parasite Trypanosoma (Megatrypanum) theileri.</title>
        <authorList>
            <person name="Kelly S."/>
            <person name="Ivens A."/>
            <person name="Mott A."/>
            <person name="O'Neill E."/>
            <person name="Emms D."/>
            <person name="Macleod O."/>
            <person name="Voorheis P."/>
            <person name="Matthews J."/>
            <person name="Matthews K."/>
            <person name="Carrington M."/>
        </authorList>
    </citation>
    <scope>NUCLEOTIDE SEQUENCE [LARGE SCALE GENOMIC DNA]</scope>
    <source>
        <strain evidence="2">Edinburgh</strain>
    </source>
</reference>
<dbReference type="RefSeq" id="XP_028881398.1">
    <property type="nucleotide sequence ID" value="XM_029027178.1"/>
</dbReference>
<comment type="caution">
    <text evidence="2">The sequence shown here is derived from an EMBL/GenBank/DDBJ whole genome shotgun (WGS) entry which is preliminary data.</text>
</comment>
<accession>A0A1X0NRK0</accession>
<protein>
    <recommendedName>
        <fullName evidence="4">CHCH domain-containing protein</fullName>
    </recommendedName>
</protein>
<evidence type="ECO:0000313" key="3">
    <source>
        <dbReference type="Proteomes" id="UP000192257"/>
    </source>
</evidence>
<dbReference type="VEuPathDB" id="TriTrypDB:TM35_000221310"/>
<feature type="compositionally biased region" description="Low complexity" evidence="1">
    <location>
        <begin position="1"/>
        <end position="23"/>
    </location>
</feature>
<name>A0A1X0NRK0_9TRYP</name>
<dbReference type="AlphaFoldDB" id="A0A1X0NRK0"/>
<dbReference type="EMBL" id="NBCO01000022">
    <property type="protein sequence ID" value="ORC87332.1"/>
    <property type="molecule type" value="Genomic_DNA"/>
</dbReference>
<dbReference type="Proteomes" id="UP000192257">
    <property type="component" value="Unassembled WGS sequence"/>
</dbReference>